<evidence type="ECO:0000256" key="10">
    <source>
        <dbReference type="ARBA" id="ARBA00023010"/>
    </source>
</evidence>
<comment type="subcellular location">
    <subcellularLocation>
        <location evidence="1 14">Mitochondrion inner membrane</location>
        <topology evidence="1 14">Single-pass membrane protein</topology>
    </subcellularLocation>
</comment>
<evidence type="ECO:0000256" key="6">
    <source>
        <dbReference type="ARBA" id="ARBA00022792"/>
    </source>
</evidence>
<keyword evidence="8 14" id="KW-0809">Transit peptide</keyword>
<dbReference type="InterPro" id="IPR004274">
    <property type="entry name" value="FCP1_dom"/>
</dbReference>
<evidence type="ECO:0000256" key="7">
    <source>
        <dbReference type="ARBA" id="ARBA00022927"/>
    </source>
</evidence>
<keyword evidence="7 14" id="KW-0653">Protein transport</keyword>
<evidence type="ECO:0000313" key="18">
    <source>
        <dbReference type="Proteomes" id="UP000521872"/>
    </source>
</evidence>
<comment type="similarity">
    <text evidence="2 14">Belongs to the TIM50 family.</text>
</comment>
<comment type="subunit">
    <text evidence="13">Component of the TIM23 complex, at least composed of TIM23, TIM17 and TIM50. Interacts with preproteins in transit.</text>
</comment>
<organism evidence="17 18">
    <name type="scientific">Agrocybe pediades</name>
    <dbReference type="NCBI Taxonomy" id="84607"/>
    <lineage>
        <taxon>Eukaryota</taxon>
        <taxon>Fungi</taxon>
        <taxon>Dikarya</taxon>
        <taxon>Basidiomycota</taxon>
        <taxon>Agaricomycotina</taxon>
        <taxon>Agaricomycetes</taxon>
        <taxon>Agaricomycetidae</taxon>
        <taxon>Agaricales</taxon>
        <taxon>Agaricineae</taxon>
        <taxon>Strophariaceae</taxon>
        <taxon>Agrocybe</taxon>
    </lineage>
</organism>
<evidence type="ECO:0000256" key="9">
    <source>
        <dbReference type="ARBA" id="ARBA00022989"/>
    </source>
</evidence>
<keyword evidence="11 14" id="KW-0496">Mitochondrion</keyword>
<keyword evidence="10 14" id="KW-0811">Translocation</keyword>
<keyword evidence="12" id="KW-0472">Membrane</keyword>
<dbReference type="InterPro" id="IPR023214">
    <property type="entry name" value="HAD_sf"/>
</dbReference>
<dbReference type="AlphaFoldDB" id="A0A8H4R0C3"/>
<dbReference type="SMART" id="SM00577">
    <property type="entry name" value="CPDc"/>
    <property type="match status" value="1"/>
</dbReference>
<dbReference type="Gene3D" id="3.40.50.1000">
    <property type="entry name" value="HAD superfamily/HAD-like"/>
    <property type="match status" value="1"/>
</dbReference>
<accession>A0A8H4R0C3</accession>
<name>A0A8H4R0C3_9AGAR</name>
<evidence type="ECO:0000256" key="2">
    <source>
        <dbReference type="ARBA" id="ARBA00006344"/>
    </source>
</evidence>
<dbReference type="PROSITE" id="PS50969">
    <property type="entry name" value="FCP1"/>
    <property type="match status" value="1"/>
</dbReference>
<keyword evidence="5" id="KW-0812">Transmembrane</keyword>
<dbReference type="PANTHER" id="PTHR12210">
    <property type="entry name" value="DULLARD PROTEIN PHOSPHATASE"/>
    <property type="match status" value="1"/>
</dbReference>
<comment type="function">
    <text evidence="14">Essential component of the TIM23 complex, a complex that mediates the translocation of transit peptide-containing proteins across the mitochondrial inner membrane.</text>
</comment>
<evidence type="ECO:0000256" key="11">
    <source>
        <dbReference type="ARBA" id="ARBA00023128"/>
    </source>
</evidence>
<comment type="caution">
    <text evidence="17">The sequence shown here is derived from an EMBL/GenBank/DDBJ whole genome shotgun (WGS) entry which is preliminary data.</text>
</comment>
<dbReference type="Pfam" id="PF03031">
    <property type="entry name" value="NIF"/>
    <property type="match status" value="1"/>
</dbReference>
<keyword evidence="9" id="KW-1133">Transmembrane helix</keyword>
<evidence type="ECO:0000256" key="3">
    <source>
        <dbReference type="ARBA" id="ARBA00020799"/>
    </source>
</evidence>
<dbReference type="Proteomes" id="UP000521872">
    <property type="component" value="Unassembled WGS sequence"/>
</dbReference>
<evidence type="ECO:0000256" key="5">
    <source>
        <dbReference type="ARBA" id="ARBA00022692"/>
    </source>
</evidence>
<evidence type="ECO:0000256" key="14">
    <source>
        <dbReference type="RuleBase" id="RU365079"/>
    </source>
</evidence>
<keyword evidence="4 14" id="KW-0813">Transport</keyword>
<evidence type="ECO:0000313" key="17">
    <source>
        <dbReference type="EMBL" id="KAF4620513.1"/>
    </source>
</evidence>
<evidence type="ECO:0000256" key="13">
    <source>
        <dbReference type="ARBA" id="ARBA00065975"/>
    </source>
</evidence>
<keyword evidence="18" id="KW-1185">Reference proteome</keyword>
<feature type="region of interest" description="Disordered" evidence="15">
    <location>
        <begin position="481"/>
        <end position="514"/>
    </location>
</feature>
<evidence type="ECO:0000256" key="8">
    <source>
        <dbReference type="ARBA" id="ARBA00022946"/>
    </source>
</evidence>
<dbReference type="FunFam" id="3.40.50.1000:FF:000019">
    <property type="entry name" value="Mitochondrial import inner membrane translocase subunit TIM50"/>
    <property type="match status" value="1"/>
</dbReference>
<dbReference type="EMBL" id="JAACJL010000015">
    <property type="protein sequence ID" value="KAF4620513.1"/>
    <property type="molecule type" value="Genomic_DNA"/>
</dbReference>
<dbReference type="GO" id="GO:0015031">
    <property type="term" value="P:protein transport"/>
    <property type="evidence" value="ECO:0007669"/>
    <property type="project" value="UniProtKB-KW"/>
</dbReference>
<evidence type="ECO:0000256" key="1">
    <source>
        <dbReference type="ARBA" id="ARBA00004434"/>
    </source>
</evidence>
<dbReference type="InterPro" id="IPR050365">
    <property type="entry name" value="TIM50"/>
</dbReference>
<gene>
    <name evidence="17" type="ORF">D9613_001129</name>
</gene>
<feature type="compositionally biased region" description="Low complexity" evidence="15">
    <location>
        <begin position="49"/>
        <end position="80"/>
    </location>
</feature>
<dbReference type="CDD" id="cd07521">
    <property type="entry name" value="HAD_FCP1-like"/>
    <property type="match status" value="1"/>
</dbReference>
<evidence type="ECO:0000256" key="12">
    <source>
        <dbReference type="ARBA" id="ARBA00023136"/>
    </source>
</evidence>
<evidence type="ECO:0000256" key="15">
    <source>
        <dbReference type="SAM" id="MobiDB-lite"/>
    </source>
</evidence>
<dbReference type="InterPro" id="IPR036412">
    <property type="entry name" value="HAD-like_sf"/>
</dbReference>
<reference evidence="17 18" key="1">
    <citation type="submission" date="2019-12" db="EMBL/GenBank/DDBJ databases">
        <authorList>
            <person name="Floudas D."/>
            <person name="Bentzer J."/>
            <person name="Ahren D."/>
            <person name="Johansson T."/>
            <person name="Persson P."/>
            <person name="Tunlid A."/>
        </authorList>
    </citation>
    <scope>NUCLEOTIDE SEQUENCE [LARGE SCALE GENOMIC DNA]</scope>
    <source>
        <strain evidence="17 18">CBS 102.39</strain>
    </source>
</reference>
<keyword evidence="6" id="KW-0999">Mitochondrion inner membrane</keyword>
<feature type="region of interest" description="Disordered" evidence="15">
    <location>
        <begin position="1"/>
        <end position="130"/>
    </location>
</feature>
<feature type="domain" description="FCP1 homology" evidence="16">
    <location>
        <begin position="207"/>
        <end position="351"/>
    </location>
</feature>
<evidence type="ECO:0000259" key="16">
    <source>
        <dbReference type="PROSITE" id="PS50969"/>
    </source>
</evidence>
<feature type="compositionally biased region" description="Polar residues" evidence="15">
    <location>
        <begin position="116"/>
        <end position="126"/>
    </location>
</feature>
<evidence type="ECO:0000256" key="4">
    <source>
        <dbReference type="ARBA" id="ARBA00022448"/>
    </source>
</evidence>
<dbReference type="SUPFAM" id="SSF56784">
    <property type="entry name" value="HAD-like"/>
    <property type="match status" value="1"/>
</dbReference>
<sequence>MFSILSRTAPRRALAQSVRYASQKAPPPPPAPKKTKLTPPAPQKKPETASAGKAPEGSAAAAAAAAAKSADKSASTSGHTPTPPPSEAAPEPSSPITGVPTLDFSPEYEKEFQRTGAKSSKDTLSSNERKRRMMSRVSLALLALAFSGTVVYMGRDWEEEELKAKKLKIEDAPSSRWARTKERFTDLFDYFNKPAWPELLPPPYPPPHQKPYTLLLSIDDLLVTSTWDRKNGWRTAKRPGVDYFLGYISQFYEVVVFTSQPYYTAGPILDKLDRYGFYINYRLFREATRSVDGKIVKDLSYLNRDLSKVVMLDTDPEHASAQPENSIILPKWNGDPKDKGLVAMIPFLESIAIYRPDDVRPILKAYAGKDIPLEWGRKEAEMKAKHIAEWQAKNKHKISSGGSGFSFGSLLGLSDPSVPSQPKNQPPPTYLEMKRAEAQHQYMQEMKYVNDNREELERLLEQDQKAMAAQVPGSLWEAMDQFRGVQPPPGAPNPTGTSAHPPGSVVAAAEGKTN</sequence>
<protein>
    <recommendedName>
        <fullName evidence="3 14">Mitochondrial import inner membrane translocase subunit TIM50</fullName>
    </recommendedName>
</protein>
<dbReference type="GO" id="GO:0005744">
    <property type="term" value="C:TIM23 mitochondrial import inner membrane translocase complex"/>
    <property type="evidence" value="ECO:0007669"/>
    <property type="project" value="UniProtKB-UniRule"/>
</dbReference>
<proteinExistence type="inferred from homology"/>